<sequence>MLEFWDCTASVVGANSPLFGWIRLDVELNKDLSYISGTVSFGIARLICVSFGITRLICASFGITRLICVSFGVIRLIGVSDGKGNARGRPKDV</sequence>
<keyword evidence="1" id="KW-0472">Membrane</keyword>
<dbReference type="OrthoDB" id="10071118at2759"/>
<dbReference type="EMBL" id="SSTE01004003">
    <property type="protein sequence ID" value="KAA0062851.1"/>
    <property type="molecule type" value="Genomic_DNA"/>
</dbReference>
<feature type="transmembrane region" description="Helical" evidence="1">
    <location>
        <begin position="32"/>
        <end position="53"/>
    </location>
</feature>
<protein>
    <submittedName>
        <fullName evidence="2">Uncharacterized protein</fullName>
    </submittedName>
</protein>
<feature type="transmembrane region" description="Helical" evidence="1">
    <location>
        <begin position="59"/>
        <end position="79"/>
    </location>
</feature>
<name>A0A5A7VAY7_CUCMM</name>
<dbReference type="AlphaFoldDB" id="A0A5A7VAY7"/>
<proteinExistence type="predicted"/>
<evidence type="ECO:0000256" key="1">
    <source>
        <dbReference type="SAM" id="Phobius"/>
    </source>
</evidence>
<keyword evidence="1" id="KW-1133">Transmembrane helix</keyword>
<evidence type="ECO:0000313" key="3">
    <source>
        <dbReference type="Proteomes" id="UP000321393"/>
    </source>
</evidence>
<keyword evidence="1" id="KW-0812">Transmembrane</keyword>
<organism evidence="2 3">
    <name type="scientific">Cucumis melo var. makuwa</name>
    <name type="common">Oriental melon</name>
    <dbReference type="NCBI Taxonomy" id="1194695"/>
    <lineage>
        <taxon>Eukaryota</taxon>
        <taxon>Viridiplantae</taxon>
        <taxon>Streptophyta</taxon>
        <taxon>Embryophyta</taxon>
        <taxon>Tracheophyta</taxon>
        <taxon>Spermatophyta</taxon>
        <taxon>Magnoliopsida</taxon>
        <taxon>eudicotyledons</taxon>
        <taxon>Gunneridae</taxon>
        <taxon>Pentapetalae</taxon>
        <taxon>rosids</taxon>
        <taxon>fabids</taxon>
        <taxon>Cucurbitales</taxon>
        <taxon>Cucurbitaceae</taxon>
        <taxon>Benincaseae</taxon>
        <taxon>Cucumis</taxon>
    </lineage>
</organism>
<dbReference type="Proteomes" id="UP000321393">
    <property type="component" value="Unassembled WGS sequence"/>
</dbReference>
<comment type="caution">
    <text evidence="2">The sequence shown here is derived from an EMBL/GenBank/DDBJ whole genome shotgun (WGS) entry which is preliminary data.</text>
</comment>
<accession>A0A5A7VAY7</accession>
<gene>
    <name evidence="2" type="ORF">E6C27_scaffold2406G00060</name>
</gene>
<evidence type="ECO:0000313" key="2">
    <source>
        <dbReference type="EMBL" id="KAA0062851.1"/>
    </source>
</evidence>
<reference evidence="2 3" key="1">
    <citation type="submission" date="2019-08" db="EMBL/GenBank/DDBJ databases">
        <title>Draft genome sequences of two oriental melons (Cucumis melo L. var makuwa).</title>
        <authorList>
            <person name="Kwon S.-Y."/>
        </authorList>
    </citation>
    <scope>NUCLEOTIDE SEQUENCE [LARGE SCALE GENOMIC DNA]</scope>
    <source>
        <strain evidence="3">cv. SW 3</strain>
        <tissue evidence="2">Leaf</tissue>
    </source>
</reference>